<evidence type="ECO:0000256" key="1">
    <source>
        <dbReference type="SAM" id="Phobius"/>
    </source>
</evidence>
<organism evidence="2 3">
    <name type="scientific">Glossina palpalis gambiensis</name>
    <dbReference type="NCBI Taxonomy" id="67801"/>
    <lineage>
        <taxon>Eukaryota</taxon>
        <taxon>Metazoa</taxon>
        <taxon>Ecdysozoa</taxon>
        <taxon>Arthropoda</taxon>
        <taxon>Hexapoda</taxon>
        <taxon>Insecta</taxon>
        <taxon>Pterygota</taxon>
        <taxon>Neoptera</taxon>
        <taxon>Endopterygota</taxon>
        <taxon>Diptera</taxon>
        <taxon>Brachycera</taxon>
        <taxon>Muscomorpha</taxon>
        <taxon>Hippoboscoidea</taxon>
        <taxon>Glossinidae</taxon>
        <taxon>Glossina</taxon>
    </lineage>
</organism>
<reference evidence="2" key="2">
    <citation type="submission" date="2020-05" db="UniProtKB">
        <authorList>
            <consortium name="EnsemblMetazoa"/>
        </authorList>
    </citation>
    <scope>IDENTIFICATION</scope>
    <source>
        <strain evidence="2">IAEA</strain>
    </source>
</reference>
<keyword evidence="1" id="KW-1133">Transmembrane helix</keyword>
<accession>A0A1B0BY67</accession>
<dbReference type="EMBL" id="JXJN01022524">
    <property type="status" value="NOT_ANNOTATED_CDS"/>
    <property type="molecule type" value="Genomic_DNA"/>
</dbReference>
<dbReference type="EMBL" id="JXJN01022525">
    <property type="status" value="NOT_ANNOTATED_CDS"/>
    <property type="molecule type" value="Genomic_DNA"/>
</dbReference>
<evidence type="ECO:0000313" key="2">
    <source>
        <dbReference type="EnsemblMetazoa" id="GPPI044041-PA"/>
    </source>
</evidence>
<sequence>MHLSFFILLRPVQWNSPKNTAKPGANWTPQPMAATTGAGYRPMAHGMTVSPAPITINHPYVHASYPVIPNYMQVRLIFNFFVLFRFFFLFLFSFIFFFCFTGFRFNCFFLS</sequence>
<dbReference type="STRING" id="67801.A0A1B0BY67"/>
<proteinExistence type="predicted"/>
<keyword evidence="3" id="KW-1185">Reference proteome</keyword>
<evidence type="ECO:0000313" key="3">
    <source>
        <dbReference type="Proteomes" id="UP000092460"/>
    </source>
</evidence>
<dbReference type="VEuPathDB" id="VectorBase:GPPI044041"/>
<keyword evidence="1" id="KW-0812">Transmembrane</keyword>
<dbReference type="AlphaFoldDB" id="A0A1B0BY67"/>
<feature type="transmembrane region" description="Helical" evidence="1">
    <location>
        <begin position="76"/>
        <end position="103"/>
    </location>
</feature>
<dbReference type="EnsemblMetazoa" id="GPPI044041-RA">
    <property type="protein sequence ID" value="GPPI044041-PA"/>
    <property type="gene ID" value="GPPI044041"/>
</dbReference>
<dbReference type="EMBL" id="JXJN01022526">
    <property type="status" value="NOT_ANNOTATED_CDS"/>
    <property type="molecule type" value="Genomic_DNA"/>
</dbReference>
<reference evidence="3" key="1">
    <citation type="submission" date="2015-01" db="EMBL/GenBank/DDBJ databases">
        <authorList>
            <person name="Aksoy S."/>
            <person name="Warren W."/>
            <person name="Wilson R.K."/>
        </authorList>
    </citation>
    <scope>NUCLEOTIDE SEQUENCE [LARGE SCALE GENOMIC DNA]</scope>
    <source>
        <strain evidence="3">IAEA</strain>
    </source>
</reference>
<keyword evidence="1" id="KW-0472">Membrane</keyword>
<name>A0A1B0BY67_9MUSC</name>
<dbReference type="Proteomes" id="UP000092460">
    <property type="component" value="Unassembled WGS sequence"/>
</dbReference>
<protein>
    <submittedName>
        <fullName evidence="2">Uncharacterized protein</fullName>
    </submittedName>
</protein>